<proteinExistence type="predicted"/>
<dbReference type="Proteomes" id="UP000594638">
    <property type="component" value="Unassembled WGS sequence"/>
</dbReference>
<dbReference type="Gramene" id="OE9A044998T1">
    <property type="protein sequence ID" value="OE9A044998C1"/>
    <property type="gene ID" value="OE9A044998"/>
</dbReference>
<reference evidence="1 2" key="1">
    <citation type="submission" date="2019-12" db="EMBL/GenBank/DDBJ databases">
        <authorList>
            <person name="Alioto T."/>
            <person name="Alioto T."/>
            <person name="Gomez Garrido J."/>
        </authorList>
    </citation>
    <scope>NUCLEOTIDE SEQUENCE [LARGE SCALE GENOMIC DNA]</scope>
</reference>
<evidence type="ECO:0000313" key="2">
    <source>
        <dbReference type="Proteomes" id="UP000594638"/>
    </source>
</evidence>
<keyword evidence="2" id="KW-1185">Reference proteome</keyword>
<protein>
    <submittedName>
        <fullName evidence="1">Uncharacterized protein</fullName>
    </submittedName>
</protein>
<name>A0A8S0REZ8_OLEEU</name>
<comment type="caution">
    <text evidence="1">The sequence shown here is derived from an EMBL/GenBank/DDBJ whole genome shotgun (WGS) entry which is preliminary data.</text>
</comment>
<dbReference type="AlphaFoldDB" id="A0A8S0REZ8"/>
<gene>
    <name evidence="1" type="ORF">OLEA9_A044998</name>
</gene>
<evidence type="ECO:0000313" key="1">
    <source>
        <dbReference type="EMBL" id="CAA2977759.1"/>
    </source>
</evidence>
<accession>A0A8S0REZ8</accession>
<dbReference type="EMBL" id="CACTIH010003611">
    <property type="protein sequence ID" value="CAA2977759.1"/>
    <property type="molecule type" value="Genomic_DNA"/>
</dbReference>
<sequence>MRWEEVKKIGWDVAVKSEDECGYSSKRLRHCKRWFQASGSMKRESEDGLLEVEITPTIHPLCVQQSSFTMAIVRNNDKHEVMMLKPLIVYPRREYHPSGKVLEGDLIAVVVARDVDWDGTGVRRLPSTEVGNEPNDTKDVEILKSV</sequence>
<organism evidence="1 2">
    <name type="scientific">Olea europaea subsp. europaea</name>
    <dbReference type="NCBI Taxonomy" id="158383"/>
    <lineage>
        <taxon>Eukaryota</taxon>
        <taxon>Viridiplantae</taxon>
        <taxon>Streptophyta</taxon>
        <taxon>Embryophyta</taxon>
        <taxon>Tracheophyta</taxon>
        <taxon>Spermatophyta</taxon>
        <taxon>Magnoliopsida</taxon>
        <taxon>eudicotyledons</taxon>
        <taxon>Gunneridae</taxon>
        <taxon>Pentapetalae</taxon>
        <taxon>asterids</taxon>
        <taxon>lamiids</taxon>
        <taxon>Lamiales</taxon>
        <taxon>Oleaceae</taxon>
        <taxon>Oleeae</taxon>
        <taxon>Olea</taxon>
    </lineage>
</organism>